<dbReference type="Proteomes" id="UP000291088">
    <property type="component" value="Unassembled WGS sequence"/>
</dbReference>
<dbReference type="NCBIfam" id="TIGR03865">
    <property type="entry name" value="PQQ_CXXCW"/>
    <property type="match status" value="1"/>
</dbReference>
<dbReference type="Gene3D" id="3.40.250.10">
    <property type="entry name" value="Rhodanese-like domain"/>
    <property type="match status" value="1"/>
</dbReference>
<feature type="chain" id="PRO_5020599093" evidence="1">
    <location>
        <begin position="23"/>
        <end position="187"/>
    </location>
</feature>
<comment type="caution">
    <text evidence="3">The sequence shown here is derived from an EMBL/GenBank/DDBJ whole genome shotgun (WGS) entry which is preliminary data.</text>
</comment>
<reference evidence="3 4" key="1">
    <citation type="submission" date="2019-01" db="EMBL/GenBank/DDBJ databases">
        <authorList>
            <person name="Deng T."/>
        </authorList>
    </citation>
    <scope>NUCLEOTIDE SEQUENCE [LARGE SCALE GENOMIC DNA]</scope>
    <source>
        <strain evidence="3 4">F8825</strain>
    </source>
</reference>
<keyword evidence="1" id="KW-0732">Signal</keyword>
<evidence type="ECO:0000256" key="1">
    <source>
        <dbReference type="SAM" id="SignalP"/>
    </source>
</evidence>
<dbReference type="PROSITE" id="PS50206">
    <property type="entry name" value="RHODANESE_3"/>
    <property type="match status" value="1"/>
</dbReference>
<dbReference type="AlphaFoldDB" id="A0A4Q2T1D0"/>
<dbReference type="InterPro" id="IPR036873">
    <property type="entry name" value="Rhodanese-like_dom_sf"/>
</dbReference>
<dbReference type="Pfam" id="PF00581">
    <property type="entry name" value="Rhodanese"/>
    <property type="match status" value="1"/>
</dbReference>
<dbReference type="InterPro" id="IPR022376">
    <property type="entry name" value="PQQ_CXXCW"/>
</dbReference>
<accession>A0A4Q2T1D0</accession>
<evidence type="ECO:0000313" key="3">
    <source>
        <dbReference type="EMBL" id="RYC10710.1"/>
    </source>
</evidence>
<gene>
    <name evidence="3" type="ORF">EUU22_15975</name>
</gene>
<name>A0A4Q2T1D0_9HYPH</name>
<feature type="domain" description="Rhodanese" evidence="2">
    <location>
        <begin position="112"/>
        <end position="176"/>
    </location>
</feature>
<organism evidence="3 4">
    <name type="scientific">Ciceribacter ferrooxidans</name>
    <dbReference type="NCBI Taxonomy" id="2509717"/>
    <lineage>
        <taxon>Bacteria</taxon>
        <taxon>Pseudomonadati</taxon>
        <taxon>Pseudomonadota</taxon>
        <taxon>Alphaproteobacteria</taxon>
        <taxon>Hyphomicrobiales</taxon>
        <taxon>Rhizobiaceae</taxon>
        <taxon>Ciceribacter</taxon>
    </lineage>
</organism>
<dbReference type="SUPFAM" id="SSF52821">
    <property type="entry name" value="Rhodanese/Cell cycle control phosphatase"/>
    <property type="match status" value="1"/>
</dbReference>
<dbReference type="OrthoDB" id="176845at2"/>
<keyword evidence="4" id="KW-1185">Reference proteome</keyword>
<dbReference type="EMBL" id="SDVB01000249">
    <property type="protein sequence ID" value="RYC10710.1"/>
    <property type="molecule type" value="Genomic_DNA"/>
</dbReference>
<sequence length="187" mass="21015">MRMPELVLAAATVLLPAMDAVAGPVPEPSEYRTENYRAEVPDTLKGARVVDTPEVVKLWKEHAAVFIDVLPYTPKPPELPAGTVWKDKIREGIPGSVWLANVGYGVLNEEMEAFFRANLEKLTSGSHEKALLFYCQEKCWMSWNAARRAVEWGYQQVLWYPHGTDGWTAAGQPVEKAVPLQPEILRR</sequence>
<evidence type="ECO:0000259" key="2">
    <source>
        <dbReference type="PROSITE" id="PS50206"/>
    </source>
</evidence>
<dbReference type="InterPro" id="IPR001763">
    <property type="entry name" value="Rhodanese-like_dom"/>
</dbReference>
<proteinExistence type="predicted"/>
<protein>
    <submittedName>
        <fullName evidence="3">PQQ-dependent catabolism-associated CXXCW motif protein</fullName>
    </submittedName>
</protein>
<evidence type="ECO:0000313" key="4">
    <source>
        <dbReference type="Proteomes" id="UP000291088"/>
    </source>
</evidence>
<feature type="signal peptide" evidence="1">
    <location>
        <begin position="1"/>
        <end position="22"/>
    </location>
</feature>